<reference evidence="3 4" key="1">
    <citation type="submission" date="2019-10" db="EMBL/GenBank/DDBJ databases">
        <title>Nocardia macrotermitis sp. nov. and Nocardia aurantia sp. nov., isolated from the gut of fungus growing-termite Macrotermes natalensis.</title>
        <authorList>
            <person name="Benndorf R."/>
            <person name="Schwitalla J."/>
            <person name="Martin K."/>
            <person name="De Beer W."/>
            <person name="Kaster A.-K."/>
            <person name="Vollmers J."/>
            <person name="Poulsen M."/>
            <person name="Beemelmanns C."/>
        </authorList>
    </citation>
    <scope>NUCLEOTIDE SEQUENCE [LARGE SCALE GENOMIC DNA]</scope>
    <source>
        <strain evidence="3 4">RB56</strain>
    </source>
</reference>
<evidence type="ECO:0000259" key="2">
    <source>
        <dbReference type="Pfam" id="PF20434"/>
    </source>
</evidence>
<evidence type="ECO:0000313" key="4">
    <source>
        <dbReference type="Proteomes" id="UP000431401"/>
    </source>
</evidence>
<dbReference type="AlphaFoldDB" id="A0A7K0DSG1"/>
<accession>A0A7K0DSG1</accession>
<sequence length="259" mass="27017">MSASMSVVMPVTTIPYGADPAQVADLYLPERSDPAPLVLVLHGGGWRAEYDRSITAGFSGALAAAGYAVANVDFRRLGNGGGFPVTFMDTAIALDILPNLIESVAPGRIDRERCVYLGHSSGGQLALWAAMRDRAPLGFPWKTFTPPRIAGVVALAPVADLTAAYRAGGTVGELLGGGPTQVAPRYAAVDPFLLGGPGVRTIVVHGDRDDHVPIGSARDYCAKAGAELVELPGAGHFELTDPRSATWAVVLDAVRRCVS</sequence>
<name>A0A7K0DSG1_9NOCA</name>
<dbReference type="InterPro" id="IPR050300">
    <property type="entry name" value="GDXG_lipolytic_enzyme"/>
</dbReference>
<feature type="domain" description="BD-FAE-like" evidence="2">
    <location>
        <begin position="25"/>
        <end position="217"/>
    </location>
</feature>
<dbReference type="Gene3D" id="3.40.50.1820">
    <property type="entry name" value="alpha/beta hydrolase"/>
    <property type="match status" value="1"/>
</dbReference>
<dbReference type="SUPFAM" id="SSF53474">
    <property type="entry name" value="alpha/beta-Hydrolases"/>
    <property type="match status" value="1"/>
</dbReference>
<dbReference type="GO" id="GO:0016787">
    <property type="term" value="F:hydrolase activity"/>
    <property type="evidence" value="ECO:0007669"/>
    <property type="project" value="UniProtKB-KW"/>
</dbReference>
<gene>
    <name evidence="3" type="ORF">NRB56_42940</name>
</gene>
<dbReference type="EMBL" id="WEGI01000009">
    <property type="protein sequence ID" value="MQY28710.1"/>
    <property type="molecule type" value="Genomic_DNA"/>
</dbReference>
<dbReference type="PANTHER" id="PTHR48081">
    <property type="entry name" value="AB HYDROLASE SUPERFAMILY PROTEIN C4A8.06C"/>
    <property type="match status" value="1"/>
</dbReference>
<proteinExistence type="predicted"/>
<dbReference type="Proteomes" id="UP000431401">
    <property type="component" value="Unassembled WGS sequence"/>
</dbReference>
<comment type="caution">
    <text evidence="3">The sequence shown here is derived from an EMBL/GenBank/DDBJ whole genome shotgun (WGS) entry which is preliminary data.</text>
</comment>
<evidence type="ECO:0000313" key="3">
    <source>
        <dbReference type="EMBL" id="MQY28710.1"/>
    </source>
</evidence>
<evidence type="ECO:0000256" key="1">
    <source>
        <dbReference type="ARBA" id="ARBA00022801"/>
    </source>
</evidence>
<dbReference type="InterPro" id="IPR029058">
    <property type="entry name" value="AB_hydrolase_fold"/>
</dbReference>
<dbReference type="Pfam" id="PF20434">
    <property type="entry name" value="BD-FAE"/>
    <property type="match status" value="1"/>
</dbReference>
<organism evidence="3 4">
    <name type="scientific">Nocardia aurantia</name>
    <dbReference type="NCBI Taxonomy" id="2585199"/>
    <lineage>
        <taxon>Bacteria</taxon>
        <taxon>Bacillati</taxon>
        <taxon>Actinomycetota</taxon>
        <taxon>Actinomycetes</taxon>
        <taxon>Mycobacteriales</taxon>
        <taxon>Nocardiaceae</taxon>
        <taxon>Nocardia</taxon>
    </lineage>
</organism>
<keyword evidence="4" id="KW-1185">Reference proteome</keyword>
<protein>
    <recommendedName>
        <fullName evidence="2">BD-FAE-like domain-containing protein</fullName>
    </recommendedName>
</protein>
<dbReference type="InterPro" id="IPR049492">
    <property type="entry name" value="BD-FAE-like_dom"/>
</dbReference>
<keyword evidence="1" id="KW-0378">Hydrolase</keyword>